<name>A0A2W5TAV1_9BACT</name>
<keyword evidence="3 6" id="KW-0812">Transmembrane</keyword>
<keyword evidence="4 6" id="KW-1133">Transmembrane helix</keyword>
<dbReference type="PANTHER" id="PTHR43124:SF3">
    <property type="entry name" value="CHLORAMPHENICOL EFFLUX PUMP RV0191"/>
    <property type="match status" value="1"/>
</dbReference>
<feature type="transmembrane region" description="Helical" evidence="6">
    <location>
        <begin position="338"/>
        <end position="366"/>
    </location>
</feature>
<feature type="transmembrane region" description="Helical" evidence="6">
    <location>
        <begin position="20"/>
        <end position="41"/>
    </location>
</feature>
<dbReference type="InterPro" id="IPR036259">
    <property type="entry name" value="MFS_trans_sf"/>
</dbReference>
<comment type="subcellular location">
    <subcellularLocation>
        <location evidence="1">Cell membrane</location>
        <topology evidence="1">Multi-pass membrane protein</topology>
    </subcellularLocation>
</comment>
<organism evidence="8 9">
    <name type="scientific">Archangium gephyra</name>
    <dbReference type="NCBI Taxonomy" id="48"/>
    <lineage>
        <taxon>Bacteria</taxon>
        <taxon>Pseudomonadati</taxon>
        <taxon>Myxococcota</taxon>
        <taxon>Myxococcia</taxon>
        <taxon>Myxococcales</taxon>
        <taxon>Cystobacterineae</taxon>
        <taxon>Archangiaceae</taxon>
        <taxon>Archangium</taxon>
    </lineage>
</organism>
<evidence type="ECO:0000256" key="4">
    <source>
        <dbReference type="ARBA" id="ARBA00022989"/>
    </source>
</evidence>
<keyword evidence="5 6" id="KW-0472">Membrane</keyword>
<evidence type="ECO:0000256" key="2">
    <source>
        <dbReference type="ARBA" id="ARBA00022475"/>
    </source>
</evidence>
<evidence type="ECO:0000256" key="1">
    <source>
        <dbReference type="ARBA" id="ARBA00004651"/>
    </source>
</evidence>
<sequence>MSRVSDVVKAHWSRSTLRLWLGALLVFGAMLPETIVIPVVRKFVTAHWPGHEWLMHAFLAVNLLGAVVGGPLLAVRAERLGRRRVVAAVSAVLAGGFLLAVTLAPPWPLLLALRFVQGSVYIAAVSILMGTIRRQSQSAAAMGVVGCAVVLSILVGIPLGAVLSKTSPSLPLLVGGVSGVLTGLIALFVLPKTTDAQQSQVTFKSLVFDAPQLRGPTIVVALERFAVGAFIVPLQLYGHHVLGVPDSKVNGWFSAFLMIFALGTWPMARLGDKVDRWKLVAIGAALYALSYLVLGVTPVNLIVVVCSIAGLASAAIYGPSLGLAAMAVPDTARASAMAVLNAAGTLGMFLGSALAGGLSSLLLSLGYERGPAYVAVFVAAGAVQIISVFVALRRRGQAVAAVPAES</sequence>
<feature type="transmembrane region" description="Helical" evidence="6">
    <location>
        <begin position="249"/>
        <end position="267"/>
    </location>
</feature>
<dbReference type="InterPro" id="IPR011701">
    <property type="entry name" value="MFS"/>
</dbReference>
<dbReference type="EMBL" id="QFQP01000018">
    <property type="protein sequence ID" value="PZR10223.1"/>
    <property type="molecule type" value="Genomic_DNA"/>
</dbReference>
<evidence type="ECO:0000256" key="5">
    <source>
        <dbReference type="ARBA" id="ARBA00023136"/>
    </source>
</evidence>
<feature type="transmembrane region" description="Helical" evidence="6">
    <location>
        <begin position="85"/>
        <end position="105"/>
    </location>
</feature>
<dbReference type="AlphaFoldDB" id="A0A2W5TAV1"/>
<accession>A0A2W5TAV1</accession>
<dbReference type="Pfam" id="PF07690">
    <property type="entry name" value="MFS_1"/>
    <property type="match status" value="1"/>
</dbReference>
<dbReference type="GO" id="GO:0005886">
    <property type="term" value="C:plasma membrane"/>
    <property type="evidence" value="ECO:0007669"/>
    <property type="project" value="UniProtKB-SubCell"/>
</dbReference>
<feature type="transmembrane region" description="Helical" evidence="6">
    <location>
        <begin position="53"/>
        <end position="73"/>
    </location>
</feature>
<feature type="transmembrane region" description="Helical" evidence="6">
    <location>
        <begin position="372"/>
        <end position="392"/>
    </location>
</feature>
<dbReference type="Proteomes" id="UP000249061">
    <property type="component" value="Unassembled WGS sequence"/>
</dbReference>
<feature type="transmembrane region" description="Helical" evidence="6">
    <location>
        <begin position="302"/>
        <end position="326"/>
    </location>
</feature>
<feature type="transmembrane region" description="Helical" evidence="6">
    <location>
        <begin position="111"/>
        <end position="132"/>
    </location>
</feature>
<dbReference type="Gene3D" id="1.20.1250.20">
    <property type="entry name" value="MFS general substrate transporter like domains"/>
    <property type="match status" value="2"/>
</dbReference>
<protein>
    <recommendedName>
        <fullName evidence="7">Major facilitator superfamily (MFS) profile domain-containing protein</fullName>
    </recommendedName>
</protein>
<evidence type="ECO:0000256" key="3">
    <source>
        <dbReference type="ARBA" id="ARBA00022692"/>
    </source>
</evidence>
<evidence type="ECO:0000313" key="8">
    <source>
        <dbReference type="EMBL" id="PZR10223.1"/>
    </source>
</evidence>
<dbReference type="GO" id="GO:0022857">
    <property type="term" value="F:transmembrane transporter activity"/>
    <property type="evidence" value="ECO:0007669"/>
    <property type="project" value="InterPro"/>
</dbReference>
<dbReference type="PANTHER" id="PTHR43124">
    <property type="entry name" value="PURINE EFFLUX PUMP PBUE"/>
    <property type="match status" value="1"/>
</dbReference>
<dbReference type="PROSITE" id="PS50850">
    <property type="entry name" value="MFS"/>
    <property type="match status" value="1"/>
</dbReference>
<gene>
    <name evidence="8" type="ORF">DI536_20580</name>
</gene>
<evidence type="ECO:0000256" key="6">
    <source>
        <dbReference type="SAM" id="Phobius"/>
    </source>
</evidence>
<keyword evidence="2" id="KW-1003">Cell membrane</keyword>
<feature type="transmembrane region" description="Helical" evidence="6">
    <location>
        <begin position="169"/>
        <end position="190"/>
    </location>
</feature>
<reference evidence="8 9" key="1">
    <citation type="submission" date="2017-08" db="EMBL/GenBank/DDBJ databases">
        <title>Infants hospitalized years apart are colonized by the same room-sourced microbial strains.</title>
        <authorList>
            <person name="Brooks B."/>
            <person name="Olm M.R."/>
            <person name="Firek B.A."/>
            <person name="Baker R."/>
            <person name="Thomas B.C."/>
            <person name="Morowitz M.J."/>
            <person name="Banfield J.F."/>
        </authorList>
    </citation>
    <scope>NUCLEOTIDE SEQUENCE [LARGE SCALE GENOMIC DNA]</scope>
    <source>
        <strain evidence="8">S2_003_000_R2_14</strain>
    </source>
</reference>
<proteinExistence type="predicted"/>
<evidence type="ECO:0000259" key="7">
    <source>
        <dbReference type="PROSITE" id="PS50850"/>
    </source>
</evidence>
<dbReference type="InterPro" id="IPR020846">
    <property type="entry name" value="MFS_dom"/>
</dbReference>
<evidence type="ECO:0000313" key="9">
    <source>
        <dbReference type="Proteomes" id="UP000249061"/>
    </source>
</evidence>
<feature type="transmembrane region" description="Helical" evidence="6">
    <location>
        <begin position="279"/>
        <end position="296"/>
    </location>
</feature>
<feature type="transmembrane region" description="Helical" evidence="6">
    <location>
        <begin position="218"/>
        <end position="237"/>
    </location>
</feature>
<feature type="domain" description="Major facilitator superfamily (MFS) profile" evidence="7">
    <location>
        <begin position="15"/>
        <end position="399"/>
    </location>
</feature>
<feature type="transmembrane region" description="Helical" evidence="6">
    <location>
        <begin position="139"/>
        <end position="163"/>
    </location>
</feature>
<comment type="caution">
    <text evidence="8">The sequence shown here is derived from an EMBL/GenBank/DDBJ whole genome shotgun (WGS) entry which is preliminary data.</text>
</comment>
<dbReference type="InterPro" id="IPR050189">
    <property type="entry name" value="MFS_Efflux_Transporters"/>
</dbReference>
<dbReference type="SUPFAM" id="SSF103473">
    <property type="entry name" value="MFS general substrate transporter"/>
    <property type="match status" value="1"/>
</dbReference>